<reference evidence="1" key="1">
    <citation type="journal article" date="2020" name="Stud. Mycol.">
        <title>101 Dothideomycetes genomes: a test case for predicting lifestyles and emergence of pathogens.</title>
        <authorList>
            <person name="Haridas S."/>
            <person name="Albert R."/>
            <person name="Binder M."/>
            <person name="Bloem J."/>
            <person name="Labutti K."/>
            <person name="Salamov A."/>
            <person name="Andreopoulos B."/>
            <person name="Baker S."/>
            <person name="Barry K."/>
            <person name="Bills G."/>
            <person name="Bluhm B."/>
            <person name="Cannon C."/>
            <person name="Castanera R."/>
            <person name="Culley D."/>
            <person name="Daum C."/>
            <person name="Ezra D."/>
            <person name="Gonzalez J."/>
            <person name="Henrissat B."/>
            <person name="Kuo A."/>
            <person name="Liang C."/>
            <person name="Lipzen A."/>
            <person name="Lutzoni F."/>
            <person name="Magnuson J."/>
            <person name="Mondo S."/>
            <person name="Nolan M."/>
            <person name="Ohm R."/>
            <person name="Pangilinan J."/>
            <person name="Park H.-J."/>
            <person name="Ramirez L."/>
            <person name="Alfaro M."/>
            <person name="Sun H."/>
            <person name="Tritt A."/>
            <person name="Yoshinaga Y."/>
            <person name="Zwiers L.-H."/>
            <person name="Turgeon B."/>
            <person name="Goodwin S."/>
            <person name="Spatafora J."/>
            <person name="Crous P."/>
            <person name="Grigoriev I."/>
        </authorList>
    </citation>
    <scope>NUCLEOTIDE SEQUENCE</scope>
    <source>
        <strain evidence="1">ATCC 200398</strain>
    </source>
</reference>
<evidence type="ECO:0000313" key="2">
    <source>
        <dbReference type="Proteomes" id="UP000799755"/>
    </source>
</evidence>
<name>A0ACB6QGB2_9PLEO</name>
<keyword evidence="2" id="KW-1185">Reference proteome</keyword>
<dbReference type="EMBL" id="MU003527">
    <property type="protein sequence ID" value="KAF2465926.1"/>
    <property type="molecule type" value="Genomic_DNA"/>
</dbReference>
<sequence length="162" mass="17436">MTAGVRWCAGRMQTCACLVRGGASTSNYRLPGLGFELAQEETDGLGSGDSAVDPDASPKRPLPGILTPQLPVLACPWLCALCKSACHTSTGLERDGPRLARNGRLQHQEVRRDLSRNRRLARSAPTALPARAPVRAQPWWAFWLLPPPALGSRYGVSNVGQP</sequence>
<organism evidence="1 2">
    <name type="scientific">Lindgomyces ingoldianus</name>
    <dbReference type="NCBI Taxonomy" id="673940"/>
    <lineage>
        <taxon>Eukaryota</taxon>
        <taxon>Fungi</taxon>
        <taxon>Dikarya</taxon>
        <taxon>Ascomycota</taxon>
        <taxon>Pezizomycotina</taxon>
        <taxon>Dothideomycetes</taxon>
        <taxon>Pleosporomycetidae</taxon>
        <taxon>Pleosporales</taxon>
        <taxon>Lindgomycetaceae</taxon>
        <taxon>Lindgomyces</taxon>
    </lineage>
</organism>
<gene>
    <name evidence="1" type="ORF">BDR25DRAFT_378135</name>
</gene>
<protein>
    <submittedName>
        <fullName evidence="1">Uncharacterized protein</fullName>
    </submittedName>
</protein>
<dbReference type="Proteomes" id="UP000799755">
    <property type="component" value="Unassembled WGS sequence"/>
</dbReference>
<comment type="caution">
    <text evidence="1">The sequence shown here is derived from an EMBL/GenBank/DDBJ whole genome shotgun (WGS) entry which is preliminary data.</text>
</comment>
<evidence type="ECO:0000313" key="1">
    <source>
        <dbReference type="EMBL" id="KAF2465926.1"/>
    </source>
</evidence>
<accession>A0ACB6QGB2</accession>
<proteinExistence type="predicted"/>